<keyword evidence="2" id="KW-1185">Reference proteome</keyword>
<proteinExistence type="predicted"/>
<protein>
    <submittedName>
        <fullName evidence="1">Uncharacterized protein</fullName>
    </submittedName>
</protein>
<dbReference type="EMBL" id="AGNL01006327">
    <property type="protein sequence ID" value="EJK72128.1"/>
    <property type="molecule type" value="Genomic_DNA"/>
</dbReference>
<sequence>MADTRNPQSPINARSAIERLLRSEAAASGDYCTVMRARGDTPVPRVGIVEEGGGLRELAFPLDGDGIRTVRAVAERAGVGLGEKTVVNLDVRKTWQVLPDKLEVSWHGTLLEDTLELVAENLGTDVEYDIEASLYKFLLYEEGCFFARHRDNERLHGMFGTLVVQLPSAYEGAELTVYSPLETGSVAPFPSYNGMYIAAFYADCYHEVSELTKGHRSALVYHLTARKKASRPLPHLPAAPPVPSQPVGDSVALRLAKLVNTFDLEVDEDYPNTWTKEGERFRGGQEWPGKPKKLAIVLSHHYTPVSLTGREALKGTDRSLAELIRAAATINPANDIVPLLSALAAKYVLNHGGEQFADSPEFENIHETILEVLSCTDDNGPYFDAVISLAHFWDQGDFTPTVAELERENTTSFADYHPAWYYDDERCYNEDGQFAGPFPWAVREEKKMDDAGGNHSLPIYSHELLFASENGWVVTARHAFSPTPLL</sequence>
<dbReference type="Gene3D" id="2.60.120.620">
    <property type="entry name" value="q2cbj1_9rhob like domain"/>
    <property type="match status" value="1"/>
</dbReference>
<comment type="caution">
    <text evidence="1">The sequence shown here is derived from an EMBL/GenBank/DDBJ whole genome shotgun (WGS) entry which is preliminary data.</text>
</comment>
<gene>
    <name evidence="1" type="ORF">THAOC_06371</name>
</gene>
<name>K0T0G3_THAOC</name>
<evidence type="ECO:0000313" key="1">
    <source>
        <dbReference type="EMBL" id="EJK72128.1"/>
    </source>
</evidence>
<dbReference type="OrthoDB" id="198478at2759"/>
<accession>K0T0G3</accession>
<dbReference type="PANTHER" id="PTHR33099:SF7">
    <property type="entry name" value="MYND-TYPE DOMAIN-CONTAINING PROTEIN"/>
    <property type="match status" value="1"/>
</dbReference>
<organism evidence="1 2">
    <name type="scientific">Thalassiosira oceanica</name>
    <name type="common">Marine diatom</name>
    <dbReference type="NCBI Taxonomy" id="159749"/>
    <lineage>
        <taxon>Eukaryota</taxon>
        <taxon>Sar</taxon>
        <taxon>Stramenopiles</taxon>
        <taxon>Ochrophyta</taxon>
        <taxon>Bacillariophyta</taxon>
        <taxon>Coscinodiscophyceae</taxon>
        <taxon>Thalassiosirophycidae</taxon>
        <taxon>Thalassiosirales</taxon>
        <taxon>Thalassiosiraceae</taxon>
        <taxon>Thalassiosira</taxon>
    </lineage>
</organism>
<dbReference type="PANTHER" id="PTHR33099">
    <property type="entry name" value="FE2OG DIOXYGENASE DOMAIN-CONTAINING PROTEIN"/>
    <property type="match status" value="1"/>
</dbReference>
<reference evidence="1 2" key="1">
    <citation type="journal article" date="2012" name="Genome Biol.">
        <title>Genome and low-iron response of an oceanic diatom adapted to chronic iron limitation.</title>
        <authorList>
            <person name="Lommer M."/>
            <person name="Specht M."/>
            <person name="Roy A.S."/>
            <person name="Kraemer L."/>
            <person name="Andreson R."/>
            <person name="Gutowska M.A."/>
            <person name="Wolf J."/>
            <person name="Bergner S.V."/>
            <person name="Schilhabel M.B."/>
            <person name="Klostermeier U.C."/>
            <person name="Beiko R.G."/>
            <person name="Rosenstiel P."/>
            <person name="Hippler M."/>
            <person name="Laroche J."/>
        </authorList>
    </citation>
    <scope>NUCLEOTIDE SEQUENCE [LARGE SCALE GENOMIC DNA]</scope>
    <source>
        <strain evidence="1 2">CCMP1005</strain>
    </source>
</reference>
<dbReference type="eggNOG" id="ENOG502S2NY">
    <property type="taxonomic scope" value="Eukaryota"/>
</dbReference>
<evidence type="ECO:0000313" key="2">
    <source>
        <dbReference type="Proteomes" id="UP000266841"/>
    </source>
</evidence>
<dbReference type="OMA" id="RECDESP"/>
<dbReference type="Proteomes" id="UP000266841">
    <property type="component" value="Unassembled WGS sequence"/>
</dbReference>
<dbReference type="AlphaFoldDB" id="K0T0G3"/>